<feature type="compositionally biased region" description="Low complexity" evidence="2">
    <location>
        <begin position="161"/>
        <end position="180"/>
    </location>
</feature>
<feature type="compositionally biased region" description="Polar residues" evidence="2">
    <location>
        <begin position="996"/>
        <end position="1006"/>
    </location>
</feature>
<feature type="region of interest" description="Disordered" evidence="2">
    <location>
        <begin position="152"/>
        <end position="306"/>
    </location>
</feature>
<keyword evidence="1" id="KW-0175">Coiled coil</keyword>
<feature type="compositionally biased region" description="Low complexity" evidence="2">
    <location>
        <begin position="1121"/>
        <end position="1130"/>
    </location>
</feature>
<feature type="region of interest" description="Disordered" evidence="2">
    <location>
        <begin position="1366"/>
        <end position="1463"/>
    </location>
</feature>
<feature type="region of interest" description="Disordered" evidence="2">
    <location>
        <begin position="335"/>
        <end position="455"/>
    </location>
</feature>
<feature type="region of interest" description="Disordered" evidence="2">
    <location>
        <begin position="571"/>
        <end position="642"/>
    </location>
</feature>
<dbReference type="RefSeq" id="XP_062637368.1">
    <property type="nucleotide sequence ID" value="XM_062777145.1"/>
</dbReference>
<feature type="compositionally biased region" description="Low complexity" evidence="2">
    <location>
        <begin position="1267"/>
        <end position="1276"/>
    </location>
</feature>
<feature type="compositionally biased region" description="Low complexity" evidence="2">
    <location>
        <begin position="1151"/>
        <end position="1171"/>
    </location>
</feature>
<keyword evidence="4" id="KW-1185">Reference proteome</keyword>
<feature type="compositionally biased region" description="Low complexity" evidence="2">
    <location>
        <begin position="1302"/>
        <end position="1321"/>
    </location>
</feature>
<comment type="caution">
    <text evidence="3">The sequence shown here is derived from an EMBL/GenBank/DDBJ whole genome shotgun (WGS) entry which is preliminary data.</text>
</comment>
<feature type="compositionally biased region" description="Basic and acidic residues" evidence="2">
    <location>
        <begin position="824"/>
        <end position="846"/>
    </location>
</feature>
<feature type="compositionally biased region" description="Polar residues" evidence="2">
    <location>
        <begin position="404"/>
        <end position="419"/>
    </location>
</feature>
<reference evidence="3" key="2">
    <citation type="submission" date="2023-05" db="EMBL/GenBank/DDBJ databases">
        <authorList>
            <consortium name="Lawrence Berkeley National Laboratory"/>
            <person name="Steindorff A."/>
            <person name="Hensen N."/>
            <person name="Bonometti L."/>
            <person name="Westerberg I."/>
            <person name="Brannstrom I.O."/>
            <person name="Guillou S."/>
            <person name="Cros-Aarteil S."/>
            <person name="Calhoun S."/>
            <person name="Haridas S."/>
            <person name="Kuo A."/>
            <person name="Mondo S."/>
            <person name="Pangilinan J."/>
            <person name="Riley R."/>
            <person name="Labutti K."/>
            <person name="Andreopoulos B."/>
            <person name="Lipzen A."/>
            <person name="Chen C."/>
            <person name="Yanf M."/>
            <person name="Daum C."/>
            <person name="Ng V."/>
            <person name="Clum A."/>
            <person name="Ohm R."/>
            <person name="Martin F."/>
            <person name="Silar P."/>
            <person name="Natvig D."/>
            <person name="Lalanne C."/>
            <person name="Gautier V."/>
            <person name="Ament-Velasquez S.L."/>
            <person name="Kruys A."/>
            <person name="Hutchinson M.I."/>
            <person name="Powell A.J."/>
            <person name="Barry K."/>
            <person name="Miller A.N."/>
            <person name="Grigoriev I.V."/>
            <person name="Debuchy R."/>
            <person name="Gladieux P."/>
            <person name="Thoren M.H."/>
            <person name="Johannesson H."/>
        </authorList>
    </citation>
    <scope>NUCLEOTIDE SEQUENCE</scope>
    <source>
        <strain evidence="3">CBS 141.50</strain>
    </source>
</reference>
<protein>
    <submittedName>
        <fullName evidence="3">Uncharacterized protein</fullName>
    </submittedName>
</protein>
<feature type="compositionally biased region" description="Basic and acidic residues" evidence="2">
    <location>
        <begin position="863"/>
        <end position="872"/>
    </location>
</feature>
<feature type="coiled-coil region" evidence="1">
    <location>
        <begin position="712"/>
        <end position="739"/>
    </location>
</feature>
<feature type="compositionally biased region" description="Polar residues" evidence="2">
    <location>
        <begin position="1440"/>
        <end position="1452"/>
    </location>
</feature>
<feature type="compositionally biased region" description="Polar residues" evidence="2">
    <location>
        <begin position="1277"/>
        <end position="1290"/>
    </location>
</feature>
<feature type="compositionally biased region" description="Basic and acidic residues" evidence="2">
    <location>
        <begin position="354"/>
        <end position="369"/>
    </location>
</feature>
<name>A0AAN6V380_9PEZI</name>
<gene>
    <name evidence="3" type="ORF">C8A04DRAFT_11921</name>
</gene>
<feature type="region of interest" description="Disordered" evidence="2">
    <location>
        <begin position="930"/>
        <end position="1172"/>
    </location>
</feature>
<evidence type="ECO:0000256" key="2">
    <source>
        <dbReference type="SAM" id="MobiDB-lite"/>
    </source>
</evidence>
<dbReference type="GeneID" id="87813758"/>
<feature type="compositionally biased region" description="Basic residues" evidence="2">
    <location>
        <begin position="1"/>
        <end position="11"/>
    </location>
</feature>
<feature type="region of interest" description="Disordered" evidence="2">
    <location>
        <begin position="1"/>
        <end position="109"/>
    </location>
</feature>
<reference evidence="3" key="1">
    <citation type="journal article" date="2023" name="Mol. Phylogenet. Evol.">
        <title>Genome-scale phylogeny and comparative genomics of the fungal order Sordariales.</title>
        <authorList>
            <person name="Hensen N."/>
            <person name="Bonometti L."/>
            <person name="Westerberg I."/>
            <person name="Brannstrom I.O."/>
            <person name="Guillou S."/>
            <person name="Cros-Aarteil S."/>
            <person name="Calhoun S."/>
            <person name="Haridas S."/>
            <person name="Kuo A."/>
            <person name="Mondo S."/>
            <person name="Pangilinan J."/>
            <person name="Riley R."/>
            <person name="LaButti K."/>
            <person name="Andreopoulos B."/>
            <person name="Lipzen A."/>
            <person name="Chen C."/>
            <person name="Yan M."/>
            <person name="Daum C."/>
            <person name="Ng V."/>
            <person name="Clum A."/>
            <person name="Steindorff A."/>
            <person name="Ohm R.A."/>
            <person name="Martin F."/>
            <person name="Silar P."/>
            <person name="Natvig D.O."/>
            <person name="Lalanne C."/>
            <person name="Gautier V."/>
            <person name="Ament-Velasquez S.L."/>
            <person name="Kruys A."/>
            <person name="Hutchinson M.I."/>
            <person name="Powell A.J."/>
            <person name="Barry K."/>
            <person name="Miller A.N."/>
            <person name="Grigoriev I.V."/>
            <person name="Debuchy R."/>
            <person name="Gladieux P."/>
            <person name="Hiltunen Thoren M."/>
            <person name="Johannesson H."/>
        </authorList>
    </citation>
    <scope>NUCLEOTIDE SEQUENCE</scope>
    <source>
        <strain evidence="3">CBS 141.50</strain>
    </source>
</reference>
<organism evidence="3 4">
    <name type="scientific">Dichotomopilus funicola</name>
    <dbReference type="NCBI Taxonomy" id="1934379"/>
    <lineage>
        <taxon>Eukaryota</taxon>
        <taxon>Fungi</taxon>
        <taxon>Dikarya</taxon>
        <taxon>Ascomycota</taxon>
        <taxon>Pezizomycotina</taxon>
        <taxon>Sordariomycetes</taxon>
        <taxon>Sordariomycetidae</taxon>
        <taxon>Sordariales</taxon>
        <taxon>Chaetomiaceae</taxon>
        <taxon>Dichotomopilus</taxon>
    </lineage>
</organism>
<dbReference type="EMBL" id="MU853581">
    <property type="protein sequence ID" value="KAK4143997.1"/>
    <property type="molecule type" value="Genomic_DNA"/>
</dbReference>
<feature type="region of interest" description="Disordered" evidence="2">
    <location>
        <begin position="1260"/>
        <end position="1337"/>
    </location>
</feature>
<feature type="region of interest" description="Disordered" evidence="2">
    <location>
        <begin position="119"/>
        <end position="138"/>
    </location>
</feature>
<feature type="compositionally biased region" description="Low complexity" evidence="2">
    <location>
        <begin position="628"/>
        <end position="637"/>
    </location>
</feature>
<evidence type="ECO:0000313" key="3">
    <source>
        <dbReference type="EMBL" id="KAK4143997.1"/>
    </source>
</evidence>
<proteinExistence type="predicted"/>
<feature type="compositionally biased region" description="Polar residues" evidence="2">
    <location>
        <begin position="602"/>
        <end position="612"/>
    </location>
</feature>
<feature type="compositionally biased region" description="Polar residues" evidence="2">
    <location>
        <begin position="13"/>
        <end position="39"/>
    </location>
</feature>
<feature type="compositionally biased region" description="Acidic residues" evidence="2">
    <location>
        <begin position="944"/>
        <end position="953"/>
    </location>
</feature>
<feature type="compositionally biased region" description="Polar residues" evidence="2">
    <location>
        <begin position="1033"/>
        <end position="1058"/>
    </location>
</feature>
<feature type="compositionally biased region" description="Polar residues" evidence="2">
    <location>
        <begin position="1380"/>
        <end position="1394"/>
    </location>
</feature>
<evidence type="ECO:0000313" key="4">
    <source>
        <dbReference type="Proteomes" id="UP001302676"/>
    </source>
</evidence>
<sequence length="1463" mass="155308">MAHTAAHRGSRNRPAQSIAQNGQTAQSAQTSHNTMSSPHRASPPAADHAMRVSAAARPDRPPARSATFPSSFSTSDQHVTESPSTPTPTADSIMAVAGPSHISPSSITRKRARTFEASYDGAADDEGHSKGGHSLRKRARVDYTQEMIDDELGTPTNASFTAGAGTAAATATAASASTAARNDAFSRPVSAPSSRNRKRKGDHEGSDLESESATSNSNKRQPQTPGRPPSTRRRNPSKKLTASDTVHVKAQSDNEVQDTILVSVPNSDPNAPSDAEEEPSSPANPELRLNSPNDSEAAEAGLTAAQPVTPQVLAFRPIEAIDLFKVTADVANKPNGEQLKSQLSPAPAPISKTSDVEVKEEQPTPKVEGETANLASPVVAAQPVSLTDDVENNRNAQKPAAEVSVSSEQPQAKIETSQPIPSPVAEPELASTVHPLSTPVRQPKPVGPSRFESLQPMYNTETPSAARFGLSPYEDEDIAYPGPYTEMVQPPRTTKGQSAAVPTPTPASVPLGQEQAAEFEWDLSRPLTTKEFFRLYRQEKQKREARGEPSPSMVAFQQECARRYKSVHANDPTSITASSSSSSMVTTESTTRSAAAAKKTAQQPIPTITAPVQNDEEIPDAQVSESVAPTAAPSPAAIDDTVAPEDGLVEGDLDVEDQFDDDAKSDGPGEPIEVTRIPSKQWSFPKIRDPSEFVDLLDGYQGLATDKLYTALAAVNEAMTAYQLEYNELRKLVDDEENAKRRVAYDKTLVNWENRQKLDEPLPIHRFFDEPLKGAPIFEVRGVRARAPYVDDPVLEHQKEEDRIMANAYHFKINSHPTQVGRQNPDEQRWEMPENRLRKRTEKGAELAEENVVEGKRARRPRHVSDQSKDVSRSGTPTAGVIPSSLGPGRRQRRRANNNTGAAANTGEDDPTRGTTTRGAAGSLLLLVDEQDRMTPVAGPDGNQTEEDDEEEEEKPRLSRRGRARGAAAVAEPTPTSFAAGAGAEPTKTRRGRTGKAQQAASNAQFGSGGAGEISGASFYGNGSAGGNQQQQFPDSRPSTASSEGTAHTAETSESTYSLRDKRKRNFALENDPELETRPQRRARVSAAQKLQDVAAAMAAPPSEPAKKRGQGRKRSAAHAQSEQQQQQESGTPSGFYPSSASRPASPPLAPQQYQQHQHQQQQHQQHQQQQPVATRFYHNFVASPSVSDAGNGAQHQPAQTTTQQVGPYMHTFNAAPSFTPGTQPTPPLPPSIKKPITKLKLTNINGASGAGVLGLGAGASGGGGASSSAAVSRASTPSNTGSAPASGANNGKPKRVRAKKGANAAAAAAAEAQAGSANGGDTDLEKPYAEMTKSEKMSWSMRRRWASGEMQGAVEKRRTTLAIKKAEKAAGGGNPTPEGDNTNGNGSAMTDSGSAAGPSDPTTPASMHGGNMPASGPGGQQLLALPQGPGAIPTLGGHIQQQASQQTQGYLQQPYGYMPPSI</sequence>
<accession>A0AAN6V380</accession>
<feature type="compositionally biased region" description="Basic residues" evidence="2">
    <location>
        <begin position="1108"/>
        <end position="1117"/>
    </location>
</feature>
<evidence type="ECO:0000256" key="1">
    <source>
        <dbReference type="SAM" id="Coils"/>
    </source>
</evidence>
<feature type="compositionally biased region" description="Low complexity" evidence="2">
    <location>
        <begin position="573"/>
        <end position="601"/>
    </location>
</feature>
<dbReference type="Proteomes" id="UP001302676">
    <property type="component" value="Unassembled WGS sequence"/>
</dbReference>
<feature type="compositionally biased region" description="Polar residues" evidence="2">
    <location>
        <begin position="211"/>
        <end position="224"/>
    </location>
</feature>
<feature type="compositionally biased region" description="Basic and acidic residues" evidence="2">
    <location>
        <begin position="1324"/>
        <end position="1337"/>
    </location>
</feature>
<feature type="compositionally biased region" description="Low complexity" evidence="2">
    <location>
        <begin position="1014"/>
        <end position="1032"/>
    </location>
</feature>
<feature type="region of interest" description="Disordered" evidence="2">
    <location>
        <begin position="814"/>
        <end position="918"/>
    </location>
</feature>
<feature type="compositionally biased region" description="Polar residues" evidence="2">
    <location>
        <begin position="67"/>
        <end position="90"/>
    </location>
</feature>
<feature type="compositionally biased region" description="Low complexity" evidence="2">
    <location>
        <begin position="897"/>
        <end position="906"/>
    </location>
</feature>